<feature type="region of interest" description="Disordered" evidence="1">
    <location>
        <begin position="31"/>
        <end position="50"/>
    </location>
</feature>
<organism evidence="2 3">
    <name type="scientific">Leishmania donovani</name>
    <dbReference type="NCBI Taxonomy" id="5661"/>
    <lineage>
        <taxon>Eukaryota</taxon>
        <taxon>Discoba</taxon>
        <taxon>Euglenozoa</taxon>
        <taxon>Kinetoplastea</taxon>
        <taxon>Metakinetoplastina</taxon>
        <taxon>Trypanosomatida</taxon>
        <taxon>Trypanosomatidae</taxon>
        <taxon>Leishmaniinae</taxon>
        <taxon>Leishmania</taxon>
    </lineage>
</organism>
<evidence type="ECO:0000313" key="2">
    <source>
        <dbReference type="EMBL" id="CBZ34948.1"/>
    </source>
</evidence>
<evidence type="ECO:0000313" key="3">
    <source>
        <dbReference type="Proteomes" id="UP000008980"/>
    </source>
</evidence>
<evidence type="ECO:0000256" key="1">
    <source>
        <dbReference type="SAM" id="MobiDB-lite"/>
    </source>
</evidence>
<dbReference type="KEGG" id="ldo:LDBPK_260590"/>
<proteinExistence type="predicted"/>
<name>E9BI72_LEIDO</name>
<dbReference type="Proteomes" id="UP000008980">
    <property type="component" value="Chromosome 26"/>
</dbReference>
<dbReference type="AlphaFoldDB" id="E9BI72"/>
<dbReference type="VEuPathDB" id="TriTrypDB:LdBPK_260590.1"/>
<gene>
    <name evidence="2" type="ORF">LDBPK_260590</name>
</gene>
<keyword evidence="2" id="KW-0346">Stress response</keyword>
<accession>E9BI72</accession>
<dbReference type="GeneID" id="13388893"/>
<reference evidence="2 3" key="1">
    <citation type="journal article" date="2011" name="Genome Res.">
        <title>Whole genome sequencing of multiple Leishmania donovani clinical isolates provides insights into population structure and mechanisms of drug resistance.</title>
        <authorList>
            <person name="Downing T."/>
            <person name="Imamura H."/>
            <person name="Decuypere S."/>
            <person name="Clark T.G."/>
            <person name="Coombs G.H."/>
            <person name="Cotton J.A."/>
            <person name="Hilley J.D."/>
            <person name="de Doncker S."/>
            <person name="Maes I."/>
            <person name="Mottram J.C."/>
            <person name="Quail M.A."/>
            <person name="Rijal S."/>
            <person name="Sanders M."/>
            <person name="Schonian G."/>
            <person name="Stark O."/>
            <person name="Sundar S."/>
            <person name="Vanaerschot M."/>
            <person name="Hertz-Fowler C."/>
            <person name="Dujardin J.C."/>
            <person name="Berriman M."/>
        </authorList>
    </citation>
    <scope>NUCLEOTIDE SEQUENCE [LARGE SCALE GENOMIC DNA]</scope>
    <source>
        <strain evidence="2 3">BPK282A1</strain>
    </source>
</reference>
<sequence length="103" mass="11175">MRACCLACCQAEKRVEKRPTRYAGHGTRTLLLSSGRKRGTDEGRQGKDVRTWSEGNRYVVAQKTNEKTTARPSKGEGAAWAGHSLLILSLVSCPTTPCPPSSV</sequence>
<feature type="compositionally biased region" description="Basic and acidic residues" evidence="1">
    <location>
        <begin position="38"/>
        <end position="50"/>
    </location>
</feature>
<feature type="non-terminal residue" evidence="2">
    <location>
        <position position="103"/>
    </location>
</feature>
<protein>
    <submittedName>
        <fullName evidence="2">10 kDa heat shock protein, putative</fullName>
    </submittedName>
</protein>
<reference evidence="3" key="2">
    <citation type="submission" date="2011-02" db="EMBL/GenBank/DDBJ databases">
        <title>Whole genome sequencing of Leishmania donovani clinical lines reveals dynamic variation related to drug resistance.</title>
        <authorList>
            <person name="Downing T."/>
            <person name="Imamura H."/>
            <person name="Sanders M."/>
            <person name="Decuypere S."/>
            <person name="Hertz-Fowler C."/>
            <person name="Clark T.G."/>
            <person name="Rijal S."/>
            <person name="Sundar S."/>
            <person name="Quail M.A."/>
            <person name="De Doncker S."/>
            <person name="Maes I."/>
            <person name="Vanaerschot M."/>
            <person name="Stark O."/>
            <person name="Schonian G."/>
            <person name="Dujardin J.C."/>
            <person name="Berriman M."/>
        </authorList>
    </citation>
    <scope>NUCLEOTIDE SEQUENCE [LARGE SCALE GENOMIC DNA]</scope>
    <source>
        <strain evidence="3">BPK282A1</strain>
    </source>
</reference>
<dbReference type="EMBL" id="FR799613">
    <property type="protein sequence ID" value="CBZ34948.1"/>
    <property type="molecule type" value="Genomic_DNA"/>
</dbReference>
<dbReference type="RefSeq" id="XP_003861647.1">
    <property type="nucleotide sequence ID" value="XM_003861599.1"/>
</dbReference>